<dbReference type="RefSeq" id="WP_269442013.1">
    <property type="nucleotide sequence ID" value="NZ_CP097463.1"/>
</dbReference>
<keyword evidence="1" id="KW-1133">Transmembrane helix</keyword>
<feature type="transmembrane region" description="Helical" evidence="1">
    <location>
        <begin position="220"/>
        <end position="242"/>
    </location>
</feature>
<feature type="transmembrane region" description="Helical" evidence="1">
    <location>
        <begin position="16"/>
        <end position="34"/>
    </location>
</feature>
<dbReference type="Proteomes" id="UP001164693">
    <property type="component" value="Chromosome"/>
</dbReference>
<protein>
    <submittedName>
        <fullName evidence="2">Uncharacterized protein</fullName>
    </submittedName>
</protein>
<dbReference type="EMBL" id="CP097463">
    <property type="protein sequence ID" value="WAX55499.1"/>
    <property type="molecule type" value="Genomic_DNA"/>
</dbReference>
<proteinExistence type="predicted"/>
<feature type="transmembrane region" description="Helical" evidence="1">
    <location>
        <begin position="155"/>
        <end position="177"/>
    </location>
</feature>
<evidence type="ECO:0000256" key="1">
    <source>
        <dbReference type="SAM" id="Phobius"/>
    </source>
</evidence>
<keyword evidence="1" id="KW-0812">Transmembrane</keyword>
<feature type="transmembrane region" description="Helical" evidence="1">
    <location>
        <begin position="40"/>
        <end position="60"/>
    </location>
</feature>
<evidence type="ECO:0000313" key="3">
    <source>
        <dbReference type="Proteomes" id="UP001164693"/>
    </source>
</evidence>
<organism evidence="2 3">
    <name type="scientific">Jatrophihabitans cynanchi</name>
    <dbReference type="NCBI Taxonomy" id="2944128"/>
    <lineage>
        <taxon>Bacteria</taxon>
        <taxon>Bacillati</taxon>
        <taxon>Actinomycetota</taxon>
        <taxon>Actinomycetes</taxon>
        <taxon>Jatrophihabitantales</taxon>
        <taxon>Jatrophihabitantaceae</taxon>
        <taxon>Jatrophihabitans</taxon>
    </lineage>
</organism>
<feature type="transmembrane region" description="Helical" evidence="1">
    <location>
        <begin position="69"/>
        <end position="87"/>
    </location>
</feature>
<feature type="transmembrane region" description="Helical" evidence="1">
    <location>
        <begin position="263"/>
        <end position="282"/>
    </location>
</feature>
<evidence type="ECO:0000313" key="2">
    <source>
        <dbReference type="EMBL" id="WAX55499.1"/>
    </source>
</evidence>
<keyword evidence="3" id="KW-1185">Reference proteome</keyword>
<sequence length="283" mass="28483">MTDSDEPVPAEGVERVQAGSLVLAAVVGVGLAVAARTNALALLIAVAVTQALLAAGWVFCSRMPGRKGALVLAALAAAGADVSVSIWPHGKLGTLLAVLGLAVPLLFIHQLMRGAARSRIVQSLSGIALLVLAEVALAALLQLRHEFGGQTGGRVVAGVVAAAAGALVVGYLVDLIAPLPRFDPDVPRGLLGVVASAGLGGSLGYLLLQSDRLGTFASGRGAFIGASLGALVGLLAVAVAFAERELPVRADGAGQRWRPFVGVLVPISVLAPVAFLLCLAIRT</sequence>
<keyword evidence="1" id="KW-0472">Membrane</keyword>
<feature type="transmembrane region" description="Helical" evidence="1">
    <location>
        <begin position="93"/>
        <end position="112"/>
    </location>
</feature>
<accession>A0ABY7JWF0</accession>
<feature type="transmembrane region" description="Helical" evidence="1">
    <location>
        <begin position="189"/>
        <end position="208"/>
    </location>
</feature>
<name>A0ABY7JWF0_9ACTN</name>
<feature type="transmembrane region" description="Helical" evidence="1">
    <location>
        <begin position="124"/>
        <end position="143"/>
    </location>
</feature>
<gene>
    <name evidence="2" type="ORF">M6B22_13205</name>
</gene>
<reference evidence="2" key="1">
    <citation type="submission" date="2022-05" db="EMBL/GenBank/DDBJ databases">
        <title>Jatrophihabitans sp. SB3-54 whole genome sequence.</title>
        <authorList>
            <person name="Suh M.K."/>
            <person name="Eom M.K."/>
            <person name="Kim J.S."/>
            <person name="Kim H.S."/>
            <person name="Do H.E."/>
            <person name="Shin Y.K."/>
            <person name="Lee J.-S."/>
        </authorList>
    </citation>
    <scope>NUCLEOTIDE SEQUENCE</scope>
    <source>
        <strain evidence="2">SB3-54</strain>
    </source>
</reference>